<name>A0ACA9R7E2_9GLOM</name>
<reference evidence="1" key="1">
    <citation type="submission" date="2021-06" db="EMBL/GenBank/DDBJ databases">
        <authorList>
            <person name="Kallberg Y."/>
            <person name="Tangrot J."/>
            <person name="Rosling A."/>
        </authorList>
    </citation>
    <scope>NUCLEOTIDE SEQUENCE</scope>
    <source>
        <strain evidence="1">MA461A</strain>
    </source>
</reference>
<dbReference type="Proteomes" id="UP000789920">
    <property type="component" value="Unassembled WGS sequence"/>
</dbReference>
<gene>
    <name evidence="1" type="ORF">RPERSI_LOCUS17395</name>
</gene>
<organism evidence="1 2">
    <name type="scientific">Racocetra persica</name>
    <dbReference type="NCBI Taxonomy" id="160502"/>
    <lineage>
        <taxon>Eukaryota</taxon>
        <taxon>Fungi</taxon>
        <taxon>Fungi incertae sedis</taxon>
        <taxon>Mucoromycota</taxon>
        <taxon>Glomeromycotina</taxon>
        <taxon>Glomeromycetes</taxon>
        <taxon>Diversisporales</taxon>
        <taxon>Gigasporaceae</taxon>
        <taxon>Racocetra</taxon>
    </lineage>
</organism>
<protein>
    <submittedName>
        <fullName evidence="1">4929_t:CDS:1</fullName>
    </submittedName>
</protein>
<evidence type="ECO:0000313" key="1">
    <source>
        <dbReference type="EMBL" id="CAG8779708.1"/>
    </source>
</evidence>
<sequence>TNANINEDNSEFKDAAIDAAINASLTAAEIAASYVPFINMVKILTLTEVDCGVKDIRNQLDTIVQGMNILRTRQPDNIHSPKVEPSHLNDHVCRMKQDFRGSEDYPVIRKFYKNCVDVACKPIKDV</sequence>
<proteinExistence type="predicted"/>
<keyword evidence="2" id="KW-1185">Reference proteome</keyword>
<accession>A0ACA9R7E2</accession>
<dbReference type="EMBL" id="CAJVQC010044524">
    <property type="protein sequence ID" value="CAG8779708.1"/>
    <property type="molecule type" value="Genomic_DNA"/>
</dbReference>
<feature type="non-terminal residue" evidence="1">
    <location>
        <position position="1"/>
    </location>
</feature>
<feature type="non-terminal residue" evidence="1">
    <location>
        <position position="126"/>
    </location>
</feature>
<evidence type="ECO:0000313" key="2">
    <source>
        <dbReference type="Proteomes" id="UP000789920"/>
    </source>
</evidence>
<comment type="caution">
    <text evidence="1">The sequence shown here is derived from an EMBL/GenBank/DDBJ whole genome shotgun (WGS) entry which is preliminary data.</text>
</comment>